<gene>
    <name evidence="2" type="ORF">CBR_g45715</name>
</gene>
<evidence type="ECO:0000313" key="3">
    <source>
        <dbReference type="Proteomes" id="UP000265515"/>
    </source>
</evidence>
<feature type="compositionally biased region" description="Basic and acidic residues" evidence="1">
    <location>
        <begin position="457"/>
        <end position="467"/>
    </location>
</feature>
<keyword evidence="3" id="KW-1185">Reference proteome</keyword>
<reference evidence="2 3" key="1">
    <citation type="journal article" date="2018" name="Cell">
        <title>The Chara Genome: Secondary Complexity and Implications for Plant Terrestrialization.</title>
        <authorList>
            <person name="Nishiyama T."/>
            <person name="Sakayama H."/>
            <person name="Vries J.D."/>
            <person name="Buschmann H."/>
            <person name="Saint-Marcoux D."/>
            <person name="Ullrich K.K."/>
            <person name="Haas F.B."/>
            <person name="Vanderstraeten L."/>
            <person name="Becker D."/>
            <person name="Lang D."/>
            <person name="Vosolsobe S."/>
            <person name="Rombauts S."/>
            <person name="Wilhelmsson P.K.I."/>
            <person name="Janitza P."/>
            <person name="Kern R."/>
            <person name="Heyl A."/>
            <person name="Rumpler F."/>
            <person name="Villalobos L.I.A.C."/>
            <person name="Clay J.M."/>
            <person name="Skokan R."/>
            <person name="Toyoda A."/>
            <person name="Suzuki Y."/>
            <person name="Kagoshima H."/>
            <person name="Schijlen E."/>
            <person name="Tajeshwar N."/>
            <person name="Catarino B."/>
            <person name="Hetherington A.J."/>
            <person name="Saltykova A."/>
            <person name="Bonnot C."/>
            <person name="Breuninger H."/>
            <person name="Symeonidi A."/>
            <person name="Radhakrishnan G.V."/>
            <person name="Van Nieuwerburgh F."/>
            <person name="Deforce D."/>
            <person name="Chang C."/>
            <person name="Karol K.G."/>
            <person name="Hedrich R."/>
            <person name="Ulvskov P."/>
            <person name="Glockner G."/>
            <person name="Delwiche C.F."/>
            <person name="Petrasek J."/>
            <person name="Van de Peer Y."/>
            <person name="Friml J."/>
            <person name="Beilby M."/>
            <person name="Dolan L."/>
            <person name="Kohara Y."/>
            <person name="Sugano S."/>
            <person name="Fujiyama A."/>
            <person name="Delaux P.-M."/>
            <person name="Quint M."/>
            <person name="TheiBen G."/>
            <person name="Hagemann M."/>
            <person name="Harholt J."/>
            <person name="Dunand C."/>
            <person name="Zachgo S."/>
            <person name="Langdale J."/>
            <person name="Maumus F."/>
            <person name="Straeten D.V.D."/>
            <person name="Gould S.B."/>
            <person name="Rensing S.A."/>
        </authorList>
    </citation>
    <scope>NUCLEOTIDE SEQUENCE [LARGE SCALE GENOMIC DNA]</scope>
    <source>
        <strain evidence="2 3">S276</strain>
    </source>
</reference>
<feature type="region of interest" description="Disordered" evidence="1">
    <location>
        <begin position="319"/>
        <end position="352"/>
    </location>
</feature>
<proteinExistence type="predicted"/>
<feature type="compositionally biased region" description="Acidic residues" evidence="1">
    <location>
        <begin position="323"/>
        <end position="335"/>
    </location>
</feature>
<organism evidence="2 3">
    <name type="scientific">Chara braunii</name>
    <name type="common">Braun's stonewort</name>
    <dbReference type="NCBI Taxonomy" id="69332"/>
    <lineage>
        <taxon>Eukaryota</taxon>
        <taxon>Viridiplantae</taxon>
        <taxon>Streptophyta</taxon>
        <taxon>Charophyceae</taxon>
        <taxon>Charales</taxon>
        <taxon>Characeae</taxon>
        <taxon>Chara</taxon>
    </lineage>
</organism>
<name>A0A388K3M7_CHABU</name>
<dbReference type="Proteomes" id="UP000265515">
    <property type="component" value="Unassembled WGS sequence"/>
</dbReference>
<feature type="region of interest" description="Disordered" evidence="1">
    <location>
        <begin position="429"/>
        <end position="502"/>
    </location>
</feature>
<dbReference type="Gramene" id="GBG64660">
    <property type="protein sequence ID" value="GBG64660"/>
    <property type="gene ID" value="CBR_g45715"/>
</dbReference>
<dbReference type="EMBL" id="BFEA01000052">
    <property type="protein sequence ID" value="GBG64660.1"/>
    <property type="molecule type" value="Genomic_DNA"/>
</dbReference>
<comment type="caution">
    <text evidence="2">The sequence shown here is derived from an EMBL/GenBank/DDBJ whole genome shotgun (WGS) entry which is preliminary data.</text>
</comment>
<sequence>MQRTDGKDEEVIVWKYPEEKVAELDDLHERHGVVFNFARHGADLQLTEKRKWVIDTIRKEPRLEQIGEAFTLQNLGHNNIMALFIHEDHARIAAEMQSRNCNGSVCTITKWKKLTVQRQNPVFIVSYRQTLLKENLWVRFDNIQPGFHGLLVDRLERQYTANKILKWILPTPKFLAPHCGSMTVVLEVKIDDPSVFPPTWKLQIENRVVEVRVSTKTSPICFRSRKRGHMGTGPNCPKFPKQSKEKKLLPNMLVEVEDAPGTWFVADSNYDGYVRKVDEWQIAIDVSFKIPMFVEGQNVVNILQEKVTAESPCDIFKTVPPESDQDDILSQDGQDDQLTRGTESRRHSPRAFSPLIAKMPQKTQLKTGMIWKLWKTVTIVPYNILAGLGVSTELVAASVAHLASMGMLDGDDDLDARAYVTNWDRFYRSDESEGQPEPWDGDDEKEGEGLSLNSGKDMSENEGLDKIDDPDEKPVTTMGHDTLGVDSGDTAVGMDTSGFPPS</sequence>
<accession>A0A388K3M7</accession>
<dbReference type="AlphaFoldDB" id="A0A388K3M7"/>
<evidence type="ECO:0000313" key="2">
    <source>
        <dbReference type="EMBL" id="GBG64660.1"/>
    </source>
</evidence>
<evidence type="ECO:0008006" key="4">
    <source>
        <dbReference type="Google" id="ProtNLM"/>
    </source>
</evidence>
<evidence type="ECO:0000256" key="1">
    <source>
        <dbReference type="SAM" id="MobiDB-lite"/>
    </source>
</evidence>
<protein>
    <recommendedName>
        <fullName evidence="4">DUF4283 domain-containing protein</fullName>
    </recommendedName>
</protein>